<dbReference type="InterPro" id="IPR035979">
    <property type="entry name" value="RBD_domain_sf"/>
</dbReference>
<feature type="compositionally biased region" description="Acidic residues" evidence="3">
    <location>
        <begin position="147"/>
        <end position="156"/>
    </location>
</feature>
<dbReference type="PANTHER" id="PTHR48024:SF11">
    <property type="entry name" value="NUCLEAR LOCALIZATION SEQUENCE-BINDING PROTEIN"/>
    <property type="match status" value="1"/>
</dbReference>
<dbReference type="PROSITE" id="PS50102">
    <property type="entry name" value="RRM"/>
    <property type="match status" value="2"/>
</dbReference>
<feature type="region of interest" description="Disordered" evidence="3">
    <location>
        <begin position="432"/>
        <end position="481"/>
    </location>
</feature>
<feature type="domain" description="RRM" evidence="4">
    <location>
        <begin position="356"/>
        <end position="433"/>
    </location>
</feature>
<evidence type="ECO:0000259" key="4">
    <source>
        <dbReference type="PROSITE" id="PS50102"/>
    </source>
</evidence>
<dbReference type="GO" id="GO:0001651">
    <property type="term" value="C:dense fibrillar component"/>
    <property type="evidence" value="ECO:0007669"/>
    <property type="project" value="EnsemblFungi"/>
</dbReference>
<feature type="compositionally biased region" description="Polar residues" evidence="3">
    <location>
        <begin position="469"/>
        <end position="481"/>
    </location>
</feature>
<gene>
    <name evidence="5" type="ORF">SOCG_00379</name>
</gene>
<dbReference type="HOGENOM" id="CLU_026791_2_0_1"/>
<feature type="compositionally biased region" description="Basic and acidic residues" evidence="3">
    <location>
        <begin position="70"/>
        <end position="86"/>
    </location>
</feature>
<dbReference type="RefSeq" id="XP_013018253.1">
    <property type="nucleotide sequence ID" value="XM_013162799.1"/>
</dbReference>
<reference evidence="5 6" key="1">
    <citation type="journal article" date="2011" name="Science">
        <title>Comparative functional genomics of the fission yeasts.</title>
        <authorList>
            <person name="Rhind N."/>
            <person name="Chen Z."/>
            <person name="Yassour M."/>
            <person name="Thompson D.A."/>
            <person name="Haas B.J."/>
            <person name="Habib N."/>
            <person name="Wapinski I."/>
            <person name="Roy S."/>
            <person name="Lin M.F."/>
            <person name="Heiman D.I."/>
            <person name="Young S.K."/>
            <person name="Furuya K."/>
            <person name="Guo Y."/>
            <person name="Pidoux A."/>
            <person name="Chen H.M."/>
            <person name="Robbertse B."/>
            <person name="Goldberg J.M."/>
            <person name="Aoki K."/>
            <person name="Bayne E.H."/>
            <person name="Berlin A.M."/>
            <person name="Desjardins C.A."/>
            <person name="Dobbs E."/>
            <person name="Dukaj L."/>
            <person name="Fan L."/>
            <person name="FitzGerald M.G."/>
            <person name="French C."/>
            <person name="Gujja S."/>
            <person name="Hansen K."/>
            <person name="Keifenheim D."/>
            <person name="Levin J.Z."/>
            <person name="Mosher R.A."/>
            <person name="Mueller C.A."/>
            <person name="Pfiffner J."/>
            <person name="Priest M."/>
            <person name="Russ C."/>
            <person name="Smialowska A."/>
            <person name="Swoboda P."/>
            <person name="Sykes S.M."/>
            <person name="Vaughn M."/>
            <person name="Vengrova S."/>
            <person name="Yoder R."/>
            <person name="Zeng Q."/>
            <person name="Allshire R."/>
            <person name="Baulcombe D."/>
            <person name="Birren B.W."/>
            <person name="Brown W."/>
            <person name="Ekwall K."/>
            <person name="Kellis M."/>
            <person name="Leatherwood J."/>
            <person name="Levin H."/>
            <person name="Margalit H."/>
            <person name="Martienssen R."/>
            <person name="Nieduszynski C.A."/>
            <person name="Spatafora J.W."/>
            <person name="Friedman N."/>
            <person name="Dalgaard J.Z."/>
            <person name="Baumann P."/>
            <person name="Niki H."/>
            <person name="Regev A."/>
            <person name="Nusbaum C."/>
        </authorList>
    </citation>
    <scope>NUCLEOTIDE SEQUENCE [LARGE SCALE GENOMIC DNA]</scope>
    <source>
        <strain evidence="6">yFS286</strain>
    </source>
</reference>
<dbReference type="InterPro" id="IPR012677">
    <property type="entry name" value="Nucleotide-bd_a/b_plait_sf"/>
</dbReference>
<dbReference type="OMA" id="EIRIVMN"/>
<dbReference type="GeneID" id="25029363"/>
<feature type="domain" description="RRM" evidence="4">
    <location>
        <begin position="253"/>
        <end position="331"/>
    </location>
</feature>
<organism evidence="5 6">
    <name type="scientific">Schizosaccharomyces octosporus (strain yFS286)</name>
    <name type="common">Fission yeast</name>
    <name type="synonym">Octosporomyces octosporus</name>
    <dbReference type="NCBI Taxonomy" id="483514"/>
    <lineage>
        <taxon>Eukaryota</taxon>
        <taxon>Fungi</taxon>
        <taxon>Dikarya</taxon>
        <taxon>Ascomycota</taxon>
        <taxon>Taphrinomycotina</taxon>
        <taxon>Schizosaccharomycetes</taxon>
        <taxon>Schizosaccharomycetales</taxon>
        <taxon>Schizosaccharomycetaceae</taxon>
        <taxon>Schizosaccharomyces</taxon>
    </lineage>
</organism>
<sequence length="481" mass="51322">MGKKIRSEEKKTSSKKDVSPKKGDVQKPTKNKEVAKKAAKKVSEKKSKSSSKKSKKQESSSESSSESEEEKPAPKKSKKEEKKESSSEESSSESSSDSEESSSESSSSESSSESDSESEEEKPAPKQDKKKEEKKESSSESSSESESSSDSESDSEEEKKEEKKESSSESSSESESSSDSESDSEEEKKEEKKGKKSSKSSSSESDSDSDSSDSDSSSSDASSGSSEKKRKAEAVEEEKPAKVSKPVDSNESCTLFVGRLSWSVDDQWLGSEFEEFGTVVGARVIMDGQSGRSKGYGYVDFDSPEAVKKACEVSGQKEIDGRAVNLDVSAPRPSNPQPYGQQRAGKFGDQLSAPSDTVFVGNLSFNVTEDDVGSAFATCGEIQSVRLPTDPQSGRLKGFGYVTFSDIDSAKRCVEMNGHFITGRPCRLDFSTPRTGGGGRGGFGGGRGRGAPRGGGRGGARSGNPNRGSVTEFSGNKVTFD</sequence>
<feature type="compositionally biased region" description="Basic and acidic residues" evidence="3">
    <location>
        <begin position="121"/>
        <end position="138"/>
    </location>
</feature>
<dbReference type="EMBL" id="KE503207">
    <property type="protein sequence ID" value="EPX72616.1"/>
    <property type="molecule type" value="Genomic_DNA"/>
</dbReference>
<dbReference type="SUPFAM" id="SSF54928">
    <property type="entry name" value="RNA-binding domain, RBD"/>
    <property type="match status" value="2"/>
</dbReference>
<feature type="compositionally biased region" description="Basic and acidic residues" evidence="3">
    <location>
        <begin position="1"/>
        <end position="47"/>
    </location>
</feature>
<evidence type="ECO:0000256" key="3">
    <source>
        <dbReference type="SAM" id="MobiDB-lite"/>
    </source>
</evidence>
<dbReference type="Proteomes" id="UP000016088">
    <property type="component" value="Unassembled WGS sequence"/>
</dbReference>
<feature type="compositionally biased region" description="Gly residues" evidence="3">
    <location>
        <begin position="435"/>
        <end position="461"/>
    </location>
</feature>
<accession>S9PU35</accession>
<feature type="region of interest" description="Disordered" evidence="3">
    <location>
        <begin position="1"/>
        <end position="249"/>
    </location>
</feature>
<evidence type="ECO:0000256" key="1">
    <source>
        <dbReference type="ARBA" id="ARBA00022884"/>
    </source>
</evidence>
<proteinExistence type="predicted"/>
<keyword evidence="6" id="KW-1185">Reference proteome</keyword>
<dbReference type="GO" id="GO:0003723">
    <property type="term" value="F:RNA binding"/>
    <property type="evidence" value="ECO:0007669"/>
    <property type="project" value="UniProtKB-UniRule"/>
</dbReference>
<dbReference type="PANTHER" id="PTHR48024">
    <property type="entry name" value="GEO13361P1-RELATED"/>
    <property type="match status" value="1"/>
</dbReference>
<dbReference type="InterPro" id="IPR000504">
    <property type="entry name" value="RRM_dom"/>
</dbReference>
<evidence type="ECO:0000313" key="6">
    <source>
        <dbReference type="Proteomes" id="UP000016088"/>
    </source>
</evidence>
<dbReference type="Pfam" id="PF00076">
    <property type="entry name" value="RRM_1"/>
    <property type="match status" value="2"/>
</dbReference>
<dbReference type="VEuPathDB" id="FungiDB:SOCG_00379"/>
<dbReference type="OrthoDB" id="439808at2759"/>
<keyword evidence="1 2" id="KW-0694">RNA-binding</keyword>
<dbReference type="SMART" id="SM00360">
    <property type="entry name" value="RRM"/>
    <property type="match status" value="2"/>
</dbReference>
<feature type="compositionally biased region" description="Acidic residues" evidence="3">
    <location>
        <begin position="176"/>
        <end position="185"/>
    </location>
</feature>
<protein>
    <submittedName>
        <fullName evidence="5">Gar2</fullName>
    </submittedName>
</protein>
<evidence type="ECO:0000313" key="5">
    <source>
        <dbReference type="EMBL" id="EPX72616.1"/>
    </source>
</evidence>
<feature type="compositionally biased region" description="Basic and acidic residues" evidence="3">
    <location>
        <begin position="226"/>
        <end position="241"/>
    </location>
</feature>
<dbReference type="AlphaFoldDB" id="S9PU35"/>
<dbReference type="Gene3D" id="3.30.70.330">
    <property type="match status" value="2"/>
</dbReference>
<feature type="compositionally biased region" description="Basic and acidic residues" evidence="3">
    <location>
        <begin position="157"/>
        <end position="167"/>
    </location>
</feature>
<dbReference type="InterPro" id="IPR050886">
    <property type="entry name" value="RNA-binding_reg"/>
</dbReference>
<evidence type="ECO:0000256" key="2">
    <source>
        <dbReference type="PROSITE-ProRule" id="PRU00176"/>
    </source>
</evidence>
<dbReference type="GO" id="GO:0006364">
    <property type="term" value="P:rRNA processing"/>
    <property type="evidence" value="ECO:0007669"/>
    <property type="project" value="EnsemblFungi"/>
</dbReference>
<dbReference type="eggNOG" id="KOG4210">
    <property type="taxonomic scope" value="Eukaryota"/>
</dbReference>
<feature type="compositionally biased region" description="Low complexity" evidence="3">
    <location>
        <begin position="214"/>
        <end position="225"/>
    </location>
</feature>
<name>S9PU35_SCHOY</name>